<dbReference type="AlphaFoldDB" id="A0A6J2PG29"/>
<feature type="compositionally biased region" description="Low complexity" evidence="1">
    <location>
        <begin position="190"/>
        <end position="222"/>
    </location>
</feature>
<dbReference type="PANTHER" id="PTHR28495">
    <property type="entry name" value="HYPOTHETICAL PROTEIN LOC100359752"/>
    <property type="match status" value="1"/>
</dbReference>
<feature type="region of interest" description="Disordered" evidence="1">
    <location>
        <begin position="136"/>
        <end position="226"/>
    </location>
</feature>
<dbReference type="Pfam" id="PF15813">
    <property type="entry name" value="DUF4708"/>
    <property type="match status" value="1"/>
</dbReference>
<dbReference type="GeneID" id="115006169"/>
<protein>
    <submittedName>
        <fullName evidence="4 5">Uncharacterized protein C18orf63 homolog</fullName>
    </submittedName>
</protein>
<evidence type="ECO:0000313" key="6">
    <source>
        <dbReference type="RefSeq" id="XP_029284108.1"/>
    </source>
</evidence>
<feature type="compositionally biased region" description="Low complexity" evidence="1">
    <location>
        <begin position="345"/>
        <end position="364"/>
    </location>
</feature>
<dbReference type="PANTHER" id="PTHR28495:SF1">
    <property type="entry name" value="GENE, 17266-RELATED"/>
    <property type="match status" value="1"/>
</dbReference>
<keyword evidence="3" id="KW-1185">Reference proteome</keyword>
<dbReference type="CTD" id="109316758"/>
<dbReference type="Proteomes" id="UP000504630">
    <property type="component" value="Unplaced"/>
</dbReference>
<dbReference type="KEGG" id="cgob:115006169"/>
<gene>
    <name evidence="4 5 6" type="primary">cunh18orf63</name>
</gene>
<evidence type="ECO:0000313" key="5">
    <source>
        <dbReference type="RefSeq" id="XP_029284107.1"/>
    </source>
</evidence>
<evidence type="ECO:0000259" key="2">
    <source>
        <dbReference type="Pfam" id="PF15813"/>
    </source>
</evidence>
<evidence type="ECO:0000313" key="4">
    <source>
        <dbReference type="RefSeq" id="XP_029284106.1"/>
    </source>
</evidence>
<dbReference type="RefSeq" id="XP_029284108.1">
    <property type="nucleotide sequence ID" value="XM_029428248.1"/>
</dbReference>
<evidence type="ECO:0000313" key="3">
    <source>
        <dbReference type="Proteomes" id="UP000504630"/>
    </source>
</evidence>
<evidence type="ECO:0000256" key="1">
    <source>
        <dbReference type="SAM" id="MobiDB-lite"/>
    </source>
</evidence>
<reference evidence="4 5" key="1">
    <citation type="submission" date="2025-04" db="UniProtKB">
        <authorList>
            <consortium name="RefSeq"/>
        </authorList>
    </citation>
    <scope>IDENTIFICATION</scope>
</reference>
<dbReference type="GeneTree" id="ENSGT00940000171800"/>
<proteinExistence type="predicted"/>
<name>A0A6J2PG29_COTGO</name>
<sequence length="457" mass="49760">MKKGQIITITRQLPRDGPFRTYRDLQSHWNRLYGYRLPELAEEEVVYCSIYFSLVGERLFTYPLSCVRLQPVQRCPRVDLQGALDSFLSDIRDKMPSVCGFPARLTSKPCYHTVSLSTAATVQVLSGERVNLTTSSSMRPVLTQLPPPRPVKPRFGSQPPAWAPLSQQDGAQGLLGNGCGFRDRGDADGPSSSPRVSSSFPSASSSSRPLFQPASSLTSSVLPPLPPPSRTLAISAPKLIPIFRNKCPSRHVNVALLRLQKQMEQLCGGGEERRRVTLPAFSKKTSSHSSSSLSAASLPVPRFNRRPSSPAPQPAGHPKLKHIPSLSPASKSKPGLIRPPKPEIKPTSSPKTNVKSSSKSSSCKVQEKAAKPPSAAPAPPPRTSSDSRGGVVFESKQKKLRRATRDVDVEQMARSNQLSKLNSATLLSWLRGRGALVSTKHRKEELMLKVMGCLAEA</sequence>
<dbReference type="RefSeq" id="XP_029284107.1">
    <property type="nucleotide sequence ID" value="XM_029428247.1"/>
</dbReference>
<dbReference type="InterPro" id="IPR031643">
    <property type="entry name" value="DUF4708"/>
</dbReference>
<feature type="region of interest" description="Disordered" evidence="1">
    <location>
        <begin position="281"/>
        <end position="391"/>
    </location>
</feature>
<dbReference type="RefSeq" id="XP_029284106.1">
    <property type="nucleotide sequence ID" value="XM_029428246.1"/>
</dbReference>
<feature type="compositionally biased region" description="Low complexity" evidence="1">
    <location>
        <begin position="282"/>
        <end position="298"/>
    </location>
</feature>
<feature type="domain" description="DUF4708" evidence="2">
    <location>
        <begin position="1"/>
        <end position="76"/>
    </location>
</feature>
<organism evidence="3 5">
    <name type="scientific">Cottoperca gobio</name>
    <name type="common">Frogmouth</name>
    <name type="synonym">Aphritis gobio</name>
    <dbReference type="NCBI Taxonomy" id="56716"/>
    <lineage>
        <taxon>Eukaryota</taxon>
        <taxon>Metazoa</taxon>
        <taxon>Chordata</taxon>
        <taxon>Craniata</taxon>
        <taxon>Vertebrata</taxon>
        <taxon>Euteleostomi</taxon>
        <taxon>Actinopterygii</taxon>
        <taxon>Neopterygii</taxon>
        <taxon>Teleostei</taxon>
        <taxon>Neoteleostei</taxon>
        <taxon>Acanthomorphata</taxon>
        <taxon>Eupercaria</taxon>
        <taxon>Perciformes</taxon>
        <taxon>Notothenioidei</taxon>
        <taxon>Bovichtidae</taxon>
        <taxon>Cottoperca</taxon>
    </lineage>
</organism>
<accession>A0A6J2PG29</accession>
<dbReference type="OrthoDB" id="6285995at2759"/>